<dbReference type="PANTHER" id="PTHR35790:SF4">
    <property type="entry name" value="HTH-TYPE TRANSCRIPTIONAL REGULATOR PCHR"/>
    <property type="match status" value="1"/>
</dbReference>
<evidence type="ECO:0000256" key="1">
    <source>
        <dbReference type="ARBA" id="ARBA00023015"/>
    </source>
</evidence>
<dbReference type="Pfam" id="PF13463">
    <property type="entry name" value="HTH_27"/>
    <property type="match status" value="1"/>
</dbReference>
<name>A0A3A0W064_STAGA</name>
<dbReference type="RefSeq" id="WP_119485745.1">
    <property type="nucleotide sequence ID" value="NZ_QYJN01000005.1"/>
</dbReference>
<evidence type="ECO:0000313" key="6">
    <source>
        <dbReference type="Proteomes" id="UP000265541"/>
    </source>
</evidence>
<dbReference type="InterPro" id="IPR011991">
    <property type="entry name" value="ArsR-like_HTH"/>
</dbReference>
<feature type="domain" description="HTH marR-type" evidence="4">
    <location>
        <begin position="4"/>
        <end position="144"/>
    </location>
</feature>
<reference evidence="5 6" key="1">
    <citation type="journal article" date="2016" name="Front. Microbiol.">
        <title>Comprehensive Phylogenetic Analysis of Bovine Non-aureus Staphylococci Species Based on Whole-Genome Sequencing.</title>
        <authorList>
            <person name="Naushad S."/>
            <person name="Barkema H.W."/>
            <person name="Luby C."/>
            <person name="Condas L.A."/>
            <person name="Nobrega D.B."/>
            <person name="Carson D.A."/>
            <person name="De Buck J."/>
        </authorList>
    </citation>
    <scope>NUCLEOTIDE SEQUENCE [LARGE SCALE GENOMIC DNA]</scope>
    <source>
        <strain evidence="5 6">SNUC 4781</strain>
    </source>
</reference>
<dbReference type="GO" id="GO:0003700">
    <property type="term" value="F:DNA-binding transcription factor activity"/>
    <property type="evidence" value="ECO:0007669"/>
    <property type="project" value="InterPro"/>
</dbReference>
<dbReference type="InterPro" id="IPR052067">
    <property type="entry name" value="Metal_resp_HTH_trans_reg"/>
</dbReference>
<dbReference type="GO" id="GO:0003677">
    <property type="term" value="F:DNA binding"/>
    <property type="evidence" value="ECO:0007669"/>
    <property type="project" value="UniProtKB-KW"/>
</dbReference>
<dbReference type="EMBL" id="QYJN01000005">
    <property type="protein sequence ID" value="RIP33414.1"/>
    <property type="molecule type" value="Genomic_DNA"/>
</dbReference>
<dbReference type="Proteomes" id="UP000265541">
    <property type="component" value="Unassembled WGS sequence"/>
</dbReference>
<dbReference type="SMART" id="SM00347">
    <property type="entry name" value="HTH_MARR"/>
    <property type="match status" value="1"/>
</dbReference>
<evidence type="ECO:0000256" key="3">
    <source>
        <dbReference type="ARBA" id="ARBA00023163"/>
    </source>
</evidence>
<dbReference type="InterPro" id="IPR036390">
    <property type="entry name" value="WH_DNA-bd_sf"/>
</dbReference>
<dbReference type="Gene3D" id="1.10.10.10">
    <property type="entry name" value="Winged helix-like DNA-binding domain superfamily/Winged helix DNA-binding domain"/>
    <property type="match status" value="1"/>
</dbReference>
<dbReference type="OrthoDB" id="5358347at2"/>
<accession>A0A3A0W064</accession>
<dbReference type="AlphaFoldDB" id="A0A3A0W064"/>
<evidence type="ECO:0000256" key="2">
    <source>
        <dbReference type="ARBA" id="ARBA00023125"/>
    </source>
</evidence>
<protein>
    <submittedName>
        <fullName evidence="5">MarR family transcriptional regulator</fullName>
    </submittedName>
</protein>
<dbReference type="CDD" id="cd00090">
    <property type="entry name" value="HTH_ARSR"/>
    <property type="match status" value="1"/>
</dbReference>
<evidence type="ECO:0000259" key="4">
    <source>
        <dbReference type="PROSITE" id="PS50995"/>
    </source>
</evidence>
<dbReference type="InterPro" id="IPR000835">
    <property type="entry name" value="HTH_MarR-typ"/>
</dbReference>
<proteinExistence type="predicted"/>
<sequence length="149" mass="17757">MNKRDEVIKSLEKFIVERENSNKKRIYRKSENKIDLSLTQFHIIEIIDKKEKVNNKLLVQDLKISAPAISKSMRKLLDLNLVEETYLEENRKEKYYKLTSKGSVFANVHEELHKRATNKYNEILNDFEEEELEVVIKFLNKVTKSLKED</sequence>
<evidence type="ECO:0000313" key="5">
    <source>
        <dbReference type="EMBL" id="RIP33414.1"/>
    </source>
</evidence>
<keyword evidence="2" id="KW-0238">DNA-binding</keyword>
<keyword evidence="1" id="KW-0805">Transcription regulation</keyword>
<comment type="caution">
    <text evidence="5">The sequence shown here is derived from an EMBL/GenBank/DDBJ whole genome shotgun (WGS) entry which is preliminary data.</text>
</comment>
<keyword evidence="3" id="KW-0804">Transcription</keyword>
<organism evidence="5 6">
    <name type="scientific">Staphylococcus gallinarum</name>
    <dbReference type="NCBI Taxonomy" id="1293"/>
    <lineage>
        <taxon>Bacteria</taxon>
        <taxon>Bacillati</taxon>
        <taxon>Bacillota</taxon>
        <taxon>Bacilli</taxon>
        <taxon>Bacillales</taxon>
        <taxon>Staphylococcaceae</taxon>
        <taxon>Staphylococcus</taxon>
    </lineage>
</organism>
<dbReference type="SUPFAM" id="SSF46785">
    <property type="entry name" value="Winged helix' DNA-binding domain"/>
    <property type="match status" value="1"/>
</dbReference>
<dbReference type="InterPro" id="IPR036388">
    <property type="entry name" value="WH-like_DNA-bd_sf"/>
</dbReference>
<gene>
    <name evidence="5" type="ORF">BUZ14_09880</name>
</gene>
<dbReference type="PANTHER" id="PTHR35790">
    <property type="entry name" value="HTH-TYPE TRANSCRIPTIONAL REGULATOR PCHR"/>
    <property type="match status" value="1"/>
</dbReference>
<dbReference type="PROSITE" id="PS50995">
    <property type="entry name" value="HTH_MARR_2"/>
    <property type="match status" value="1"/>
</dbReference>